<feature type="domain" description="BRCT" evidence="3">
    <location>
        <begin position="19"/>
        <end position="99"/>
    </location>
</feature>
<dbReference type="OMA" id="LEDYRMK"/>
<dbReference type="Ensembl" id="ENSOABT00000047776.2">
    <property type="protein sequence ID" value="ENSOABP00000046565.1"/>
    <property type="gene ID" value="ENSOABG00000020847.2"/>
</dbReference>
<dbReference type="GO" id="GO:0042162">
    <property type="term" value="F:telomeric DNA binding"/>
    <property type="evidence" value="ECO:0007669"/>
    <property type="project" value="TreeGrafter"/>
</dbReference>
<keyword evidence="2" id="KW-0805">Transcription regulation</keyword>
<comment type="function">
    <text evidence="2">Acts both as a regulator of telomere function and as a transcription regulator. Involved in the regulation of telomere length and protection as a component of the shelterin complex (telosome). Does not bind DNA directly: recruited to telomeric double-stranded 5'-TTAGGG-3' repeats via its interaction with terf2. Independently of its function in telomeres, also acts as a transcription regulator: recruited to extratelomeric 5'-TTAGGG-3' sites via its association with terf2 or other factors, and regulates gene expression.</text>
</comment>
<dbReference type="GO" id="GO:0010833">
    <property type="term" value="P:telomere maintenance via telomere lengthening"/>
    <property type="evidence" value="ECO:0007669"/>
    <property type="project" value="UniProtKB-UniRule"/>
</dbReference>
<comment type="similarity">
    <text evidence="2">Belongs to the RAP1 family.</text>
</comment>
<dbReference type="InterPro" id="IPR001357">
    <property type="entry name" value="BRCT_dom"/>
</dbReference>
<comment type="subunit">
    <text evidence="2">Homodimer.</text>
</comment>
<proteinExistence type="inferred from homology"/>
<evidence type="ECO:0000313" key="5">
    <source>
        <dbReference type="Proteomes" id="UP000472276"/>
    </source>
</evidence>
<dbReference type="InterPro" id="IPR039595">
    <property type="entry name" value="TE2IP/Rap1"/>
</dbReference>
<comment type="subcellular location">
    <subcellularLocation>
        <location evidence="2">Nucleus</location>
    </subcellularLocation>
    <subcellularLocation>
        <location evidence="2">Chromosome</location>
        <location evidence="2">Telomere</location>
    </subcellularLocation>
</comment>
<dbReference type="Proteomes" id="UP000472276">
    <property type="component" value="Unassembled WGS sequence"/>
</dbReference>
<keyword evidence="2" id="KW-0804">Transcription</keyword>
<evidence type="ECO:0000259" key="3">
    <source>
        <dbReference type="Pfam" id="PF16589"/>
    </source>
</evidence>
<dbReference type="AlphaFoldDB" id="A0A668V309"/>
<accession>A0A668V309</accession>
<keyword evidence="5" id="KW-1185">Reference proteome</keyword>
<sequence length="147" mass="16718">MMPSKREVVARPAFSPVLFMTVEGEPMNFFLRPGPIKRKLQPLISAGGGMLCNVQQPGAILLTDPEDRSVIPESTAYVSTQYIYDCAEKNEQLNLEDYRLNPEKVQRHSARLSNSKNNLKTLHMKESQFDPGRRHKSLWSCIRKGSQ</sequence>
<dbReference type="GO" id="GO:0070187">
    <property type="term" value="C:shelterin complex"/>
    <property type="evidence" value="ECO:0007669"/>
    <property type="project" value="TreeGrafter"/>
</dbReference>
<keyword evidence="1 2" id="KW-0539">Nucleus</keyword>
<dbReference type="SUPFAM" id="SSF52113">
    <property type="entry name" value="BRCT domain"/>
    <property type="match status" value="1"/>
</dbReference>
<evidence type="ECO:0000256" key="1">
    <source>
        <dbReference type="ARBA" id="ARBA00023242"/>
    </source>
</evidence>
<organism evidence="4 5">
    <name type="scientific">Oreochromis aureus</name>
    <name type="common">Israeli tilapia</name>
    <name type="synonym">Chromis aureus</name>
    <dbReference type="NCBI Taxonomy" id="47969"/>
    <lineage>
        <taxon>Eukaryota</taxon>
        <taxon>Metazoa</taxon>
        <taxon>Chordata</taxon>
        <taxon>Craniata</taxon>
        <taxon>Vertebrata</taxon>
        <taxon>Euteleostomi</taxon>
        <taxon>Actinopterygii</taxon>
        <taxon>Neopterygii</taxon>
        <taxon>Teleostei</taxon>
        <taxon>Neoteleostei</taxon>
        <taxon>Acanthomorphata</taxon>
        <taxon>Ovalentaria</taxon>
        <taxon>Cichlomorphae</taxon>
        <taxon>Cichliformes</taxon>
        <taxon>Cichlidae</taxon>
        <taxon>African cichlids</taxon>
        <taxon>Pseudocrenilabrinae</taxon>
        <taxon>Oreochromini</taxon>
        <taxon>Oreochromis</taxon>
    </lineage>
</organism>
<reference evidence="4" key="1">
    <citation type="submission" date="2025-08" db="UniProtKB">
        <authorList>
            <consortium name="Ensembl"/>
        </authorList>
    </citation>
    <scope>IDENTIFICATION</scope>
</reference>
<reference evidence="4" key="2">
    <citation type="submission" date="2025-09" db="UniProtKB">
        <authorList>
            <consortium name="Ensembl"/>
        </authorList>
    </citation>
    <scope>IDENTIFICATION</scope>
</reference>
<evidence type="ECO:0000256" key="2">
    <source>
        <dbReference type="RuleBase" id="RU367107"/>
    </source>
</evidence>
<dbReference type="Pfam" id="PF16589">
    <property type="entry name" value="BRCT_2"/>
    <property type="match status" value="1"/>
</dbReference>
<dbReference type="PANTHER" id="PTHR16466:SF6">
    <property type="entry name" value="TELOMERIC REPEAT-BINDING FACTOR 2-INTERACTING PROTEIN 1"/>
    <property type="match status" value="1"/>
</dbReference>
<keyword evidence="2" id="KW-0779">Telomere</keyword>
<keyword evidence="2" id="KW-0158">Chromosome</keyword>
<keyword evidence="2" id="KW-0010">Activator</keyword>
<dbReference type="InterPro" id="IPR036420">
    <property type="entry name" value="BRCT_dom_sf"/>
</dbReference>
<dbReference type="GO" id="GO:0006355">
    <property type="term" value="P:regulation of DNA-templated transcription"/>
    <property type="evidence" value="ECO:0007669"/>
    <property type="project" value="UniProtKB-UniRule"/>
</dbReference>
<dbReference type="GO" id="GO:0031848">
    <property type="term" value="P:protection from non-homologous end joining at telomere"/>
    <property type="evidence" value="ECO:0007669"/>
    <property type="project" value="TreeGrafter"/>
</dbReference>
<evidence type="ECO:0000313" key="4">
    <source>
        <dbReference type="Ensembl" id="ENSOABP00000046565.1"/>
    </source>
</evidence>
<gene>
    <name evidence="4" type="primary">terf2ip</name>
</gene>
<protein>
    <recommendedName>
        <fullName evidence="2">Telomeric repeat-binding factor 2-interacting protein 1</fullName>
        <shortName evidence="2">TERF2-interacting telomeric protein 1</shortName>
    </recommendedName>
    <alternativeName>
        <fullName evidence="2">Repressor/activator protein 1 homolog</fullName>
    </alternativeName>
</protein>
<dbReference type="PANTHER" id="PTHR16466">
    <property type="entry name" value="TELOMERE REPEAT-BINDING FACTOR 2-INTERACTING PROTEIN 1"/>
    <property type="match status" value="1"/>
</dbReference>
<name>A0A668V309_OREAU</name>